<protein>
    <submittedName>
        <fullName evidence="3">Glycosyltransferase family 2 protein</fullName>
    </submittedName>
</protein>
<dbReference type="SUPFAM" id="SSF53448">
    <property type="entry name" value="Nucleotide-diphospho-sugar transferases"/>
    <property type="match status" value="1"/>
</dbReference>
<dbReference type="Pfam" id="PF00535">
    <property type="entry name" value="Glycos_transf_2"/>
    <property type="match status" value="1"/>
</dbReference>
<comment type="caution">
    <text evidence="3">The sequence shown here is derived from an EMBL/GenBank/DDBJ whole genome shotgun (WGS) entry which is preliminary data.</text>
</comment>
<dbReference type="AlphaFoldDB" id="A0A934W3F6"/>
<dbReference type="InterPro" id="IPR050834">
    <property type="entry name" value="Glycosyltransf_2"/>
</dbReference>
<evidence type="ECO:0000313" key="2">
    <source>
        <dbReference type="EMBL" id="MBK4346454.1"/>
    </source>
</evidence>
<dbReference type="InterPro" id="IPR029044">
    <property type="entry name" value="Nucleotide-diphossugar_trans"/>
</dbReference>
<keyword evidence="4" id="KW-1185">Reference proteome</keyword>
<evidence type="ECO:0000313" key="3">
    <source>
        <dbReference type="EMBL" id="MBK4348918.1"/>
    </source>
</evidence>
<dbReference type="PANTHER" id="PTHR43685:SF11">
    <property type="entry name" value="GLYCOSYLTRANSFERASE TAGX-RELATED"/>
    <property type="match status" value="1"/>
</dbReference>
<dbReference type="EMBL" id="JAEPES010000005">
    <property type="protein sequence ID" value="MBK4348918.1"/>
    <property type="molecule type" value="Genomic_DNA"/>
</dbReference>
<dbReference type="CDD" id="cd04196">
    <property type="entry name" value="GT_2_like_d"/>
    <property type="match status" value="1"/>
</dbReference>
<dbReference type="InterPro" id="IPR001173">
    <property type="entry name" value="Glyco_trans_2-like"/>
</dbReference>
<gene>
    <name evidence="2" type="ORF">IV501_02295</name>
    <name evidence="3" type="ORF">IV501_14860</name>
</gene>
<evidence type="ECO:0000259" key="1">
    <source>
        <dbReference type="Pfam" id="PF00535"/>
    </source>
</evidence>
<name>A0A934W3F6_9MICO</name>
<sequence>MTERISVALCTHNGARFIEAQLRSILAQSTPPDEIVLSDDASTDDTVDVAIALVGSIALPQLDFVVLRNPKALGVTANFESAIRATTGELIVLSDQDDLWYPDRLSRAIKEFDARPGLDFLFADARLVDAEGVDQGRNLFSVLEVSEQDLTALHRGDGFSVFIRRNIATGATSMFRRRLLEVALPFPTGWVHDEWLAVVAATVGQLDSLNAALIDYRQHASNQIGVDYPTFRRKVRRALEPRGGRNDRLATQFAQLAERLDSVQDRVLPERLAHARTKAAFEAIRQALPAQRRRRLWRVLAADRRGWYSEYASQGRLDMVRDLLQPHGE</sequence>
<accession>A0A934W3F6</accession>
<proteinExistence type="predicted"/>
<dbReference type="Gene3D" id="3.90.550.10">
    <property type="entry name" value="Spore Coat Polysaccharide Biosynthesis Protein SpsA, Chain A"/>
    <property type="match status" value="1"/>
</dbReference>
<reference evidence="3" key="1">
    <citation type="submission" date="2021-01" db="EMBL/GenBank/DDBJ databases">
        <title>Lacisediminihabitans sp. nov. strain G11-30, isolated from Antarctic Soil.</title>
        <authorList>
            <person name="Li J."/>
        </authorList>
    </citation>
    <scope>NUCLEOTIDE SEQUENCE</scope>
    <source>
        <strain evidence="3">G11-30</strain>
    </source>
</reference>
<feature type="domain" description="Glycosyltransferase 2-like" evidence="1">
    <location>
        <begin position="6"/>
        <end position="180"/>
    </location>
</feature>
<dbReference type="RefSeq" id="WP_200554785.1">
    <property type="nucleotide sequence ID" value="NZ_JAEPES010000001.1"/>
</dbReference>
<dbReference type="Proteomes" id="UP000636458">
    <property type="component" value="Unassembled WGS sequence"/>
</dbReference>
<organism evidence="3 4">
    <name type="scientific">Lacisediminihabitans changchengi</name>
    <dbReference type="NCBI Taxonomy" id="2787634"/>
    <lineage>
        <taxon>Bacteria</taxon>
        <taxon>Bacillati</taxon>
        <taxon>Actinomycetota</taxon>
        <taxon>Actinomycetes</taxon>
        <taxon>Micrococcales</taxon>
        <taxon>Microbacteriaceae</taxon>
        <taxon>Lacisediminihabitans</taxon>
    </lineage>
</organism>
<evidence type="ECO:0000313" key="4">
    <source>
        <dbReference type="Proteomes" id="UP000636458"/>
    </source>
</evidence>
<dbReference type="EMBL" id="JAEPES010000001">
    <property type="protein sequence ID" value="MBK4346454.1"/>
    <property type="molecule type" value="Genomic_DNA"/>
</dbReference>
<dbReference type="PANTHER" id="PTHR43685">
    <property type="entry name" value="GLYCOSYLTRANSFERASE"/>
    <property type="match status" value="1"/>
</dbReference>